<dbReference type="AlphaFoldDB" id="A0A915KYJ7"/>
<evidence type="ECO:0000313" key="2">
    <source>
        <dbReference type="WBParaSite" id="nRc.2.0.1.t43896-RA"/>
    </source>
</evidence>
<accession>A0A915KYJ7</accession>
<dbReference type="Proteomes" id="UP000887565">
    <property type="component" value="Unplaced"/>
</dbReference>
<sequence length="67" mass="7960">MCNVIHYIERSFRYEQNLEITCDHQCLSPYDKLFNKIILMGEDPKILSYAQIHMTDASKFCRMPKST</sequence>
<dbReference type="WBParaSite" id="nRc.2.0.1.t43896-RA">
    <property type="protein sequence ID" value="nRc.2.0.1.t43896-RA"/>
    <property type="gene ID" value="nRc.2.0.1.g43896"/>
</dbReference>
<name>A0A915KYJ7_ROMCU</name>
<evidence type="ECO:0000313" key="1">
    <source>
        <dbReference type="Proteomes" id="UP000887565"/>
    </source>
</evidence>
<proteinExistence type="predicted"/>
<organism evidence="1 2">
    <name type="scientific">Romanomermis culicivorax</name>
    <name type="common">Nematode worm</name>
    <dbReference type="NCBI Taxonomy" id="13658"/>
    <lineage>
        <taxon>Eukaryota</taxon>
        <taxon>Metazoa</taxon>
        <taxon>Ecdysozoa</taxon>
        <taxon>Nematoda</taxon>
        <taxon>Enoplea</taxon>
        <taxon>Dorylaimia</taxon>
        <taxon>Mermithida</taxon>
        <taxon>Mermithoidea</taxon>
        <taxon>Mermithidae</taxon>
        <taxon>Romanomermis</taxon>
    </lineage>
</organism>
<keyword evidence="1" id="KW-1185">Reference proteome</keyword>
<protein>
    <submittedName>
        <fullName evidence="2">Uncharacterized protein</fullName>
    </submittedName>
</protein>
<reference evidence="2" key="1">
    <citation type="submission" date="2022-11" db="UniProtKB">
        <authorList>
            <consortium name="WormBaseParasite"/>
        </authorList>
    </citation>
    <scope>IDENTIFICATION</scope>
</reference>